<name>A0AAW0PJA2_9GOBI</name>
<feature type="region of interest" description="Disordered" evidence="1">
    <location>
        <begin position="77"/>
        <end position="164"/>
    </location>
</feature>
<evidence type="ECO:0000256" key="1">
    <source>
        <dbReference type="SAM" id="MobiDB-lite"/>
    </source>
</evidence>
<gene>
    <name evidence="2" type="ORF">WMY93_006298</name>
</gene>
<evidence type="ECO:0000313" key="2">
    <source>
        <dbReference type="EMBL" id="KAK7929903.1"/>
    </source>
</evidence>
<dbReference type="EMBL" id="JBBPFD010000004">
    <property type="protein sequence ID" value="KAK7929903.1"/>
    <property type="molecule type" value="Genomic_DNA"/>
</dbReference>
<organism evidence="2 3">
    <name type="scientific">Mugilogobius chulae</name>
    <name type="common">yellowstripe goby</name>
    <dbReference type="NCBI Taxonomy" id="88201"/>
    <lineage>
        <taxon>Eukaryota</taxon>
        <taxon>Metazoa</taxon>
        <taxon>Chordata</taxon>
        <taxon>Craniata</taxon>
        <taxon>Vertebrata</taxon>
        <taxon>Euteleostomi</taxon>
        <taxon>Actinopterygii</taxon>
        <taxon>Neopterygii</taxon>
        <taxon>Teleostei</taxon>
        <taxon>Neoteleostei</taxon>
        <taxon>Acanthomorphata</taxon>
        <taxon>Gobiaria</taxon>
        <taxon>Gobiiformes</taxon>
        <taxon>Gobioidei</taxon>
        <taxon>Gobiidae</taxon>
        <taxon>Gobionellinae</taxon>
        <taxon>Mugilogobius</taxon>
    </lineage>
</organism>
<dbReference type="Proteomes" id="UP001460270">
    <property type="component" value="Unassembled WGS sequence"/>
</dbReference>
<feature type="compositionally biased region" description="Basic and acidic residues" evidence="1">
    <location>
        <begin position="98"/>
        <end position="164"/>
    </location>
</feature>
<dbReference type="AlphaFoldDB" id="A0AAW0PJA2"/>
<comment type="caution">
    <text evidence="2">The sequence shown here is derived from an EMBL/GenBank/DDBJ whole genome shotgun (WGS) entry which is preliminary data.</text>
</comment>
<evidence type="ECO:0000313" key="3">
    <source>
        <dbReference type="Proteomes" id="UP001460270"/>
    </source>
</evidence>
<reference evidence="3" key="1">
    <citation type="submission" date="2024-04" db="EMBL/GenBank/DDBJ databases">
        <title>Salinicola lusitanus LLJ914,a marine bacterium isolated from the Okinawa Trough.</title>
        <authorList>
            <person name="Li J."/>
        </authorList>
    </citation>
    <scope>NUCLEOTIDE SEQUENCE [LARGE SCALE GENOMIC DNA]</scope>
</reference>
<protein>
    <submittedName>
        <fullName evidence="2">Uncharacterized protein</fullName>
    </submittedName>
</protein>
<feature type="compositionally biased region" description="Polar residues" evidence="1">
    <location>
        <begin position="222"/>
        <end position="250"/>
    </location>
</feature>
<feature type="region of interest" description="Disordered" evidence="1">
    <location>
        <begin position="1"/>
        <end position="20"/>
    </location>
</feature>
<proteinExistence type="predicted"/>
<sequence>MASPNNVFSHSPEPQQVEQMNPLDNFQPPYYSAICEKTENFAGFTALLHPQRRDHSSYPRTYCDIVKPVNAALASPKLSCTDLPPRSPKQQSLSPQLRRLEQHQRHLQELQQRREQQSRPIEEAEQERKTREEEEERKKKDEAEEEIKRNKEEQERRLREHEELQQRKELELQLQQQQEELKQRQQLCKQDDDEEAKCELNSVTEKSAEMCQGDGGCGRVTPETQSTHTHPPPQDTQQRLGSPTQNGDSPSTPPESLDRPSPLDLEGCWGNSEPTGEQPMAQPAASSYPSLSHSHLCEQFLS</sequence>
<feature type="region of interest" description="Disordered" evidence="1">
    <location>
        <begin position="178"/>
        <end position="302"/>
    </location>
</feature>
<keyword evidence="3" id="KW-1185">Reference proteome</keyword>
<accession>A0AAW0PJA2</accession>
<feature type="compositionally biased region" description="Polar residues" evidence="1">
    <location>
        <begin position="284"/>
        <end position="293"/>
    </location>
</feature>